<feature type="transmembrane region" description="Helical" evidence="2">
    <location>
        <begin position="20"/>
        <end position="41"/>
    </location>
</feature>
<feature type="transmembrane region" description="Helical" evidence="2">
    <location>
        <begin position="541"/>
        <end position="559"/>
    </location>
</feature>
<keyword evidence="5" id="KW-1185">Reference proteome</keyword>
<dbReference type="Proteomes" id="UP000316008">
    <property type="component" value="Unassembled WGS sequence"/>
</dbReference>
<evidence type="ECO:0000313" key="4">
    <source>
        <dbReference type="EMBL" id="TSJ41982.1"/>
    </source>
</evidence>
<accession>A0A556MQ75</accession>
<comment type="caution">
    <text evidence="4">The sequence shown here is derived from an EMBL/GenBank/DDBJ whole genome shotgun (WGS) entry which is preliminary data.</text>
</comment>
<dbReference type="OrthoDB" id="9795390at2"/>
<dbReference type="InterPro" id="IPR000719">
    <property type="entry name" value="Prot_kinase_dom"/>
</dbReference>
<keyword evidence="4" id="KW-0808">Transferase</keyword>
<organism evidence="4 5">
    <name type="scientific">Fluviicola chungangensis</name>
    <dbReference type="NCBI Taxonomy" id="2597671"/>
    <lineage>
        <taxon>Bacteria</taxon>
        <taxon>Pseudomonadati</taxon>
        <taxon>Bacteroidota</taxon>
        <taxon>Flavobacteriia</taxon>
        <taxon>Flavobacteriales</taxon>
        <taxon>Crocinitomicaceae</taxon>
        <taxon>Fluviicola</taxon>
    </lineage>
</organism>
<dbReference type="PROSITE" id="PS50011">
    <property type="entry name" value="PROTEIN_KINASE_DOM"/>
    <property type="match status" value="1"/>
</dbReference>
<dbReference type="InterPro" id="IPR004147">
    <property type="entry name" value="ABC1_dom"/>
</dbReference>
<evidence type="ECO:0000256" key="2">
    <source>
        <dbReference type="SAM" id="Phobius"/>
    </source>
</evidence>
<dbReference type="GO" id="GO:0005524">
    <property type="term" value="F:ATP binding"/>
    <property type="evidence" value="ECO:0007669"/>
    <property type="project" value="InterPro"/>
</dbReference>
<dbReference type="EMBL" id="VLPL01000006">
    <property type="protein sequence ID" value="TSJ41982.1"/>
    <property type="molecule type" value="Genomic_DNA"/>
</dbReference>
<sequence length="562" mass="64700">MWIFRFSANLKNFFRLLSIIRIIAGHYIANWLTTGPLRVIFDPRGKNRKTRSERLRLIIEDLGPTFIKFGQIIADRPDIASEGLRMELKKLQSSARPMPDDIAMQIIENEIGASIETVFSEFNEDHIASASIAQVYQARLHTGERVVLKVQRPNIRNKIRLDIKLLQIFAQKIQNQYPEISNFNLIKFIEDFGDIMLKELDFMNELSNMMRFTHMFKEDDRVYVPKIYSKYSTSKLLIMEYVEGEAPDNLANLVSKGFDPKIIAENGINVILTMILKHGFFHADPHSGNMFIRGNNQLVLIDFGMCASLKPKQIDGLIDFLIGFADNNPHKIAKALLKLTEVENFRDMESLEFEINELTLKYTYYSYDEVDISGLFTDTFKLLMKYGITIPSSLYMLLKTLVTIQKVAESLHVKLDLIAMVKPYAKDKIKERFGWKNIKSKIINSAEDYLYLVETLPKDIKAIITSFKHEGLRHNIKLGEEGNTIGNTEIRRHIYRFGAIVLLGVLLICATLLKVYNVKTVIYNSKGEPFMGKIFGNFPDVFFVTTVIISVFVVLRLMFRAK</sequence>
<dbReference type="PANTHER" id="PTHR10566">
    <property type="entry name" value="CHAPERONE-ACTIVITY OF BC1 COMPLEX CABC1 -RELATED"/>
    <property type="match status" value="1"/>
</dbReference>
<dbReference type="GO" id="GO:0004672">
    <property type="term" value="F:protein kinase activity"/>
    <property type="evidence" value="ECO:0007669"/>
    <property type="project" value="InterPro"/>
</dbReference>
<dbReference type="CDD" id="cd05121">
    <property type="entry name" value="ABC1_ADCK3-like"/>
    <property type="match status" value="1"/>
</dbReference>
<dbReference type="SUPFAM" id="SSF56112">
    <property type="entry name" value="Protein kinase-like (PK-like)"/>
    <property type="match status" value="1"/>
</dbReference>
<dbReference type="Gene3D" id="1.10.510.10">
    <property type="entry name" value="Transferase(Phosphotransferase) domain 1"/>
    <property type="match status" value="1"/>
</dbReference>
<evidence type="ECO:0000256" key="1">
    <source>
        <dbReference type="ARBA" id="ARBA00009670"/>
    </source>
</evidence>
<feature type="domain" description="Protein kinase" evidence="3">
    <location>
        <begin position="121"/>
        <end position="450"/>
    </location>
</feature>
<name>A0A556MQ75_9FLAO</name>
<evidence type="ECO:0000259" key="3">
    <source>
        <dbReference type="PROSITE" id="PS50011"/>
    </source>
</evidence>
<dbReference type="Pfam" id="PF03109">
    <property type="entry name" value="ABC1"/>
    <property type="match status" value="1"/>
</dbReference>
<gene>
    <name evidence="4" type="ORF">FO442_12895</name>
</gene>
<reference evidence="4 5" key="1">
    <citation type="submission" date="2019-07" db="EMBL/GenBank/DDBJ databases">
        <authorList>
            <person name="Huq M.A."/>
        </authorList>
    </citation>
    <scope>NUCLEOTIDE SEQUENCE [LARGE SCALE GENOMIC DNA]</scope>
    <source>
        <strain evidence="4 5">MAH-3</strain>
    </source>
</reference>
<keyword evidence="2" id="KW-0472">Membrane</keyword>
<proteinExistence type="inferred from homology"/>
<keyword evidence="2" id="KW-1133">Transmembrane helix</keyword>
<protein>
    <submittedName>
        <fullName evidence="4">AarF/ABC1/UbiB kinase family protein</fullName>
    </submittedName>
</protein>
<keyword evidence="4" id="KW-0418">Kinase</keyword>
<dbReference type="InterPro" id="IPR011009">
    <property type="entry name" value="Kinase-like_dom_sf"/>
</dbReference>
<comment type="similarity">
    <text evidence="1">Belongs to the protein kinase superfamily. ADCK protein kinase family.</text>
</comment>
<evidence type="ECO:0000313" key="5">
    <source>
        <dbReference type="Proteomes" id="UP000316008"/>
    </source>
</evidence>
<dbReference type="InterPro" id="IPR050154">
    <property type="entry name" value="UbiB_kinase"/>
</dbReference>
<dbReference type="PANTHER" id="PTHR10566:SF113">
    <property type="entry name" value="PROTEIN ACTIVITY OF BC1 COMPLEX KINASE 7, CHLOROPLASTIC"/>
    <property type="match status" value="1"/>
</dbReference>
<dbReference type="AlphaFoldDB" id="A0A556MQ75"/>
<keyword evidence="2" id="KW-0812">Transmembrane</keyword>
<feature type="transmembrane region" description="Helical" evidence="2">
    <location>
        <begin position="494"/>
        <end position="516"/>
    </location>
</feature>